<gene>
    <name evidence="4" type="ORF">B0537_11750</name>
</gene>
<feature type="region of interest" description="Disordered" evidence="2">
    <location>
        <begin position="183"/>
        <end position="203"/>
    </location>
</feature>
<sequence>MARKILVLDPGHGGRDPGAIGHGLLEKDITLKLAQIIANGLANYDVTVRLTREGDIFLSLDDRAAFANKLGADYFLSIHVNAGGGTGFESFIYNGPISSNTSSLRSIIHQNIVKFLKGLGIADRGEKRANFAVLRETTMPACLLEILFIDSEKDAIYLKDTAFMKGIGDAIIAGVVQSLKLPAKTSPTPTPTPKPTQPPTPIWNPQAEVQKLIDAGIIVNDHPADAPVTWGEFATVLNRILNKMKQES</sequence>
<dbReference type="KEGG" id="dfg:B0537_11750"/>
<dbReference type="AlphaFoldDB" id="A0A1S6IY40"/>
<dbReference type="RefSeq" id="WP_077714743.1">
    <property type="nucleotide sequence ID" value="NZ_CP019698.1"/>
</dbReference>
<evidence type="ECO:0000256" key="1">
    <source>
        <dbReference type="ARBA" id="ARBA00022801"/>
    </source>
</evidence>
<accession>A0A1S6IY40</accession>
<name>A0A1S6IY40_9FIRM</name>
<dbReference type="CDD" id="cd02696">
    <property type="entry name" value="MurNAc-LAA"/>
    <property type="match status" value="1"/>
</dbReference>
<dbReference type="Gene3D" id="3.40.630.40">
    <property type="entry name" value="Zn-dependent exopeptidases"/>
    <property type="match status" value="1"/>
</dbReference>
<evidence type="ECO:0000259" key="3">
    <source>
        <dbReference type="SMART" id="SM00646"/>
    </source>
</evidence>
<dbReference type="GO" id="GO:0008745">
    <property type="term" value="F:N-acetylmuramoyl-L-alanine amidase activity"/>
    <property type="evidence" value="ECO:0007669"/>
    <property type="project" value="InterPro"/>
</dbReference>
<evidence type="ECO:0000313" key="4">
    <source>
        <dbReference type="EMBL" id="AQS59693.1"/>
    </source>
</evidence>
<keyword evidence="1" id="KW-0378">Hydrolase</keyword>
<dbReference type="PANTHER" id="PTHR30404:SF0">
    <property type="entry name" value="N-ACETYLMURAMOYL-L-ALANINE AMIDASE AMIC"/>
    <property type="match status" value="1"/>
</dbReference>
<dbReference type="SUPFAM" id="SSF53187">
    <property type="entry name" value="Zn-dependent exopeptidases"/>
    <property type="match status" value="1"/>
</dbReference>
<dbReference type="PANTHER" id="PTHR30404">
    <property type="entry name" value="N-ACETYLMURAMOYL-L-ALANINE AMIDASE"/>
    <property type="match status" value="1"/>
</dbReference>
<dbReference type="GO" id="GO:0030288">
    <property type="term" value="C:outer membrane-bounded periplasmic space"/>
    <property type="evidence" value="ECO:0007669"/>
    <property type="project" value="TreeGrafter"/>
</dbReference>
<dbReference type="SMART" id="SM00646">
    <property type="entry name" value="Ami_3"/>
    <property type="match status" value="1"/>
</dbReference>
<feature type="domain" description="MurNAc-LAA" evidence="3">
    <location>
        <begin position="64"/>
        <end position="176"/>
    </location>
</feature>
<dbReference type="InterPro" id="IPR002508">
    <property type="entry name" value="MurNAc-LAA_cat"/>
</dbReference>
<proteinExistence type="predicted"/>
<reference evidence="4 5" key="1">
    <citation type="journal article" date="2016" name="Int. J. Syst. Evol. Microbiol.">
        <title>Desulfotomaculum ferrireducens sp. nov., a moderately thermophilic sulfate-reducing and dissimilatory Fe(III)-reducing bacterium isolated from compost.</title>
        <authorList>
            <person name="Yang G."/>
            <person name="Guo J."/>
            <person name="Zhuang L."/>
            <person name="Yuan Y."/>
            <person name="Zhou S."/>
        </authorList>
    </citation>
    <scope>NUCLEOTIDE SEQUENCE [LARGE SCALE GENOMIC DNA]</scope>
    <source>
        <strain evidence="4 5">GSS09</strain>
    </source>
</reference>
<dbReference type="EMBL" id="CP019698">
    <property type="protein sequence ID" value="AQS59693.1"/>
    <property type="molecule type" value="Genomic_DNA"/>
</dbReference>
<evidence type="ECO:0000313" key="5">
    <source>
        <dbReference type="Proteomes" id="UP000189464"/>
    </source>
</evidence>
<organism evidence="4 5">
    <name type="scientific">Desulforamulus ferrireducens</name>
    <dbReference type="NCBI Taxonomy" id="1833852"/>
    <lineage>
        <taxon>Bacteria</taxon>
        <taxon>Bacillati</taxon>
        <taxon>Bacillota</taxon>
        <taxon>Clostridia</taxon>
        <taxon>Eubacteriales</taxon>
        <taxon>Peptococcaceae</taxon>
        <taxon>Desulforamulus</taxon>
    </lineage>
</organism>
<dbReference type="InterPro" id="IPR050695">
    <property type="entry name" value="N-acetylmuramoyl_amidase_3"/>
</dbReference>
<feature type="compositionally biased region" description="Pro residues" evidence="2">
    <location>
        <begin position="188"/>
        <end position="202"/>
    </location>
</feature>
<dbReference type="OrthoDB" id="9772024at2"/>
<dbReference type="Pfam" id="PF01520">
    <property type="entry name" value="Amidase_3"/>
    <property type="match status" value="1"/>
</dbReference>
<dbReference type="STRING" id="1833852.B0537_11750"/>
<dbReference type="Proteomes" id="UP000189464">
    <property type="component" value="Chromosome"/>
</dbReference>
<protein>
    <submittedName>
        <fullName evidence="4">N-acetylmuramoyl-L-alanine amidase</fullName>
    </submittedName>
</protein>
<keyword evidence="5" id="KW-1185">Reference proteome</keyword>
<evidence type="ECO:0000256" key="2">
    <source>
        <dbReference type="SAM" id="MobiDB-lite"/>
    </source>
</evidence>
<dbReference type="GO" id="GO:0009253">
    <property type="term" value="P:peptidoglycan catabolic process"/>
    <property type="evidence" value="ECO:0007669"/>
    <property type="project" value="InterPro"/>
</dbReference>